<dbReference type="InterPro" id="IPR011712">
    <property type="entry name" value="Sig_transdc_His_kin_sub3_dim/P"/>
</dbReference>
<evidence type="ECO:0000256" key="8">
    <source>
        <dbReference type="ARBA" id="ARBA00023012"/>
    </source>
</evidence>
<feature type="transmembrane region" description="Helical" evidence="9">
    <location>
        <begin position="42"/>
        <end position="59"/>
    </location>
</feature>
<reference evidence="11" key="1">
    <citation type="submission" date="2023-07" db="EMBL/GenBank/DDBJ databases">
        <title>Sequencing the genomes of 1000 actinobacteria strains.</title>
        <authorList>
            <person name="Klenk H.-P."/>
        </authorList>
    </citation>
    <scope>NUCLEOTIDE SEQUENCE</scope>
    <source>
        <strain evidence="11">DSM 44707</strain>
    </source>
</reference>
<dbReference type="RefSeq" id="WP_310368760.1">
    <property type="nucleotide sequence ID" value="NZ_JAVDYB010000001.1"/>
</dbReference>
<organism evidence="11 12">
    <name type="scientific">Catenuloplanes atrovinosus</name>
    <dbReference type="NCBI Taxonomy" id="137266"/>
    <lineage>
        <taxon>Bacteria</taxon>
        <taxon>Bacillati</taxon>
        <taxon>Actinomycetota</taxon>
        <taxon>Actinomycetes</taxon>
        <taxon>Micromonosporales</taxon>
        <taxon>Micromonosporaceae</taxon>
        <taxon>Catenuloplanes</taxon>
    </lineage>
</organism>
<keyword evidence="12" id="KW-1185">Reference proteome</keyword>
<dbReference type="GO" id="GO:0005524">
    <property type="term" value="F:ATP binding"/>
    <property type="evidence" value="ECO:0007669"/>
    <property type="project" value="UniProtKB-KW"/>
</dbReference>
<keyword evidence="7" id="KW-0067">ATP-binding</keyword>
<keyword evidence="6 11" id="KW-0418">Kinase</keyword>
<dbReference type="GO" id="GO:0016020">
    <property type="term" value="C:membrane"/>
    <property type="evidence" value="ECO:0007669"/>
    <property type="project" value="InterPro"/>
</dbReference>
<protein>
    <recommendedName>
        <fullName evidence="2">histidine kinase</fullName>
        <ecNumber evidence="2">2.7.13.3</ecNumber>
    </recommendedName>
</protein>
<name>A0AAE3YQ46_9ACTN</name>
<keyword evidence="8" id="KW-0902">Two-component regulatory system</keyword>
<dbReference type="PANTHER" id="PTHR24421">
    <property type="entry name" value="NITRATE/NITRITE SENSOR PROTEIN NARX-RELATED"/>
    <property type="match status" value="1"/>
</dbReference>
<feature type="domain" description="Signal transduction histidine kinase subgroup 3 dimerisation and phosphoacceptor" evidence="10">
    <location>
        <begin position="189"/>
        <end position="253"/>
    </location>
</feature>
<dbReference type="PANTHER" id="PTHR24421:SF10">
    <property type="entry name" value="NITRATE_NITRITE SENSOR PROTEIN NARQ"/>
    <property type="match status" value="1"/>
</dbReference>
<dbReference type="SUPFAM" id="SSF55874">
    <property type="entry name" value="ATPase domain of HSP90 chaperone/DNA topoisomerase II/histidine kinase"/>
    <property type="match status" value="1"/>
</dbReference>
<gene>
    <name evidence="11" type="ORF">J2S41_003343</name>
</gene>
<dbReference type="Gene3D" id="3.30.565.10">
    <property type="entry name" value="Histidine kinase-like ATPase, C-terminal domain"/>
    <property type="match status" value="1"/>
</dbReference>
<dbReference type="GO" id="GO:0000155">
    <property type="term" value="F:phosphorelay sensor kinase activity"/>
    <property type="evidence" value="ECO:0007669"/>
    <property type="project" value="InterPro"/>
</dbReference>
<evidence type="ECO:0000256" key="7">
    <source>
        <dbReference type="ARBA" id="ARBA00022840"/>
    </source>
</evidence>
<dbReference type="AlphaFoldDB" id="A0AAE3YQ46"/>
<evidence type="ECO:0000256" key="2">
    <source>
        <dbReference type="ARBA" id="ARBA00012438"/>
    </source>
</evidence>
<keyword evidence="4" id="KW-0808">Transferase</keyword>
<sequence>MISERKRRRPSVRRIALLLLTAFAFLIDLFIAAAGGSEATLVMLAPSLVLTTAGTLLWSRHKRLGSRLVPAFAIVLGAASVVLTLLTLFGTGGSTDSGSGWGFAETVALLAVLFAVARHGRPALAWPAGAALLFALLVQTQRASSGLELLIFGMMLTMIGGAIGATGVWTRFTAGQRERQIATVRAEQRAEFARDLHDFIAHHVTGIVVQAQGARFIAEQDPQRVITALDQIERAGAETMAAMRRMVGVLRGGDAAAPLAPLAGVADLGPLLEQFSAAGGARAVLYVEGALDGLPVDVSTSAYRVVMEALTNVRRHAVNATRADVRLRRTPDWLFVRVTNDGAAAPRATDRTGYGLDGLGERVASVGGWLRAGPGINGGWVVDAALPIAAGEGER</sequence>
<keyword evidence="3" id="KW-0597">Phosphoprotein</keyword>
<keyword evidence="9" id="KW-0812">Transmembrane</keyword>
<evidence type="ECO:0000259" key="10">
    <source>
        <dbReference type="Pfam" id="PF07730"/>
    </source>
</evidence>
<evidence type="ECO:0000256" key="3">
    <source>
        <dbReference type="ARBA" id="ARBA00022553"/>
    </source>
</evidence>
<evidence type="ECO:0000256" key="1">
    <source>
        <dbReference type="ARBA" id="ARBA00000085"/>
    </source>
</evidence>
<feature type="transmembrane region" description="Helical" evidence="9">
    <location>
        <begin position="71"/>
        <end position="92"/>
    </location>
</feature>
<dbReference type="InterPro" id="IPR036890">
    <property type="entry name" value="HATPase_C_sf"/>
</dbReference>
<evidence type="ECO:0000313" key="11">
    <source>
        <dbReference type="EMBL" id="MDR7276565.1"/>
    </source>
</evidence>
<keyword evidence="9" id="KW-1133">Transmembrane helix</keyword>
<evidence type="ECO:0000256" key="5">
    <source>
        <dbReference type="ARBA" id="ARBA00022741"/>
    </source>
</evidence>
<dbReference type="EC" id="2.7.13.3" evidence="2"/>
<dbReference type="CDD" id="cd16917">
    <property type="entry name" value="HATPase_UhpB-NarQ-NarX-like"/>
    <property type="match status" value="1"/>
</dbReference>
<evidence type="ECO:0000313" key="12">
    <source>
        <dbReference type="Proteomes" id="UP001183643"/>
    </source>
</evidence>
<keyword evidence="5" id="KW-0547">Nucleotide-binding</keyword>
<dbReference type="EMBL" id="JAVDYB010000001">
    <property type="protein sequence ID" value="MDR7276565.1"/>
    <property type="molecule type" value="Genomic_DNA"/>
</dbReference>
<feature type="transmembrane region" description="Helical" evidence="9">
    <location>
        <begin position="149"/>
        <end position="169"/>
    </location>
</feature>
<comment type="caution">
    <text evidence="11">The sequence shown here is derived from an EMBL/GenBank/DDBJ whole genome shotgun (WGS) entry which is preliminary data.</text>
</comment>
<evidence type="ECO:0000256" key="6">
    <source>
        <dbReference type="ARBA" id="ARBA00022777"/>
    </source>
</evidence>
<feature type="transmembrane region" description="Helical" evidence="9">
    <location>
        <begin position="124"/>
        <end position="143"/>
    </location>
</feature>
<dbReference type="Pfam" id="PF07730">
    <property type="entry name" value="HisKA_3"/>
    <property type="match status" value="1"/>
</dbReference>
<proteinExistence type="predicted"/>
<accession>A0AAE3YQ46</accession>
<feature type="transmembrane region" description="Helical" evidence="9">
    <location>
        <begin position="98"/>
        <end position="117"/>
    </location>
</feature>
<evidence type="ECO:0000256" key="4">
    <source>
        <dbReference type="ARBA" id="ARBA00022679"/>
    </source>
</evidence>
<dbReference type="Proteomes" id="UP001183643">
    <property type="component" value="Unassembled WGS sequence"/>
</dbReference>
<dbReference type="Gene3D" id="1.20.5.1930">
    <property type="match status" value="1"/>
</dbReference>
<evidence type="ECO:0000256" key="9">
    <source>
        <dbReference type="SAM" id="Phobius"/>
    </source>
</evidence>
<dbReference type="InterPro" id="IPR050482">
    <property type="entry name" value="Sensor_HK_TwoCompSys"/>
</dbReference>
<keyword evidence="9" id="KW-0472">Membrane</keyword>
<dbReference type="GO" id="GO:0046983">
    <property type="term" value="F:protein dimerization activity"/>
    <property type="evidence" value="ECO:0007669"/>
    <property type="project" value="InterPro"/>
</dbReference>
<comment type="catalytic activity">
    <reaction evidence="1">
        <text>ATP + protein L-histidine = ADP + protein N-phospho-L-histidine.</text>
        <dbReference type="EC" id="2.7.13.3"/>
    </reaction>
</comment>